<dbReference type="EMBL" id="CAJOBA010000505">
    <property type="protein sequence ID" value="CAF3537672.1"/>
    <property type="molecule type" value="Genomic_DNA"/>
</dbReference>
<dbReference type="Proteomes" id="UP000681722">
    <property type="component" value="Unassembled WGS sequence"/>
</dbReference>
<dbReference type="Proteomes" id="UP000677228">
    <property type="component" value="Unassembled WGS sequence"/>
</dbReference>
<comment type="caution">
    <text evidence="2">The sequence shown here is derived from an EMBL/GenBank/DDBJ whole genome shotgun (WGS) entry which is preliminary data.</text>
</comment>
<organism evidence="2 5">
    <name type="scientific">Didymodactylos carnosus</name>
    <dbReference type="NCBI Taxonomy" id="1234261"/>
    <lineage>
        <taxon>Eukaryota</taxon>
        <taxon>Metazoa</taxon>
        <taxon>Spiralia</taxon>
        <taxon>Gnathifera</taxon>
        <taxon>Rotifera</taxon>
        <taxon>Eurotatoria</taxon>
        <taxon>Bdelloidea</taxon>
        <taxon>Philodinida</taxon>
        <taxon>Philodinidae</taxon>
        <taxon>Didymodactylos</taxon>
    </lineage>
</organism>
<dbReference type="Gene3D" id="2.60.40.10">
    <property type="entry name" value="Immunoglobulins"/>
    <property type="match status" value="1"/>
</dbReference>
<dbReference type="AlphaFoldDB" id="A0A813WTR6"/>
<evidence type="ECO:0000313" key="3">
    <source>
        <dbReference type="EMBL" id="CAF3537672.1"/>
    </source>
</evidence>
<dbReference type="SUPFAM" id="SSF49265">
    <property type="entry name" value="Fibronectin type III"/>
    <property type="match status" value="1"/>
</dbReference>
<evidence type="ECO:0000313" key="2">
    <source>
        <dbReference type="EMBL" id="CAF0857089.1"/>
    </source>
</evidence>
<gene>
    <name evidence="2" type="ORF">GPM918_LOCUS6386</name>
    <name evidence="1" type="ORF">OVA965_LOCUS2403</name>
    <name evidence="4" type="ORF">SRO942_LOCUS6386</name>
    <name evidence="3" type="ORF">TMI583_LOCUS2403</name>
</gene>
<evidence type="ECO:0000313" key="5">
    <source>
        <dbReference type="Proteomes" id="UP000663829"/>
    </source>
</evidence>
<evidence type="ECO:0000313" key="1">
    <source>
        <dbReference type="EMBL" id="CAF0758178.1"/>
    </source>
</evidence>
<dbReference type="EMBL" id="CAJOBC010000981">
    <property type="protein sequence ID" value="CAF3644804.1"/>
    <property type="molecule type" value="Genomic_DNA"/>
</dbReference>
<dbReference type="Proteomes" id="UP000663829">
    <property type="component" value="Unassembled WGS sequence"/>
</dbReference>
<proteinExistence type="predicted"/>
<dbReference type="InterPro" id="IPR036116">
    <property type="entry name" value="FN3_sf"/>
</dbReference>
<accession>A0A813WTR6</accession>
<dbReference type="EMBL" id="CAJNOK010000505">
    <property type="protein sequence ID" value="CAF0758178.1"/>
    <property type="molecule type" value="Genomic_DNA"/>
</dbReference>
<name>A0A813WTR6_9BILA</name>
<sequence length="235" mass="25569">MTVGKLEKNYVTLTVSLEGCPSATACACNFKTAATTEDNSSTSSIPDQQIYGSITSPWASAHSALTADVKITGLSSGTPYTTTATCADAQPIGDGVISSLYSYTSEVDRPSKPEQLRVKQQDDNYQLSWNAPKLPGGNPNNITYYVSVWTTVDKNGNGGTIVDKDYKTNLTTYSTTAKFTSGERSRFEIKACQIMLTSTLIDSFYDPVCQFTSEYGLHEQLSIILAIQYDITRHV</sequence>
<evidence type="ECO:0000313" key="4">
    <source>
        <dbReference type="EMBL" id="CAF3644804.1"/>
    </source>
</evidence>
<keyword evidence="5" id="KW-1185">Reference proteome</keyword>
<reference evidence="2" key="1">
    <citation type="submission" date="2021-02" db="EMBL/GenBank/DDBJ databases">
        <authorList>
            <person name="Nowell W R."/>
        </authorList>
    </citation>
    <scope>NUCLEOTIDE SEQUENCE</scope>
</reference>
<protein>
    <recommendedName>
        <fullName evidence="6">Fibronectin type-III domain-containing protein</fullName>
    </recommendedName>
</protein>
<dbReference type="Proteomes" id="UP000682733">
    <property type="component" value="Unassembled WGS sequence"/>
</dbReference>
<evidence type="ECO:0008006" key="6">
    <source>
        <dbReference type="Google" id="ProtNLM"/>
    </source>
</evidence>
<dbReference type="EMBL" id="CAJNOQ010000981">
    <property type="protein sequence ID" value="CAF0857089.1"/>
    <property type="molecule type" value="Genomic_DNA"/>
</dbReference>
<dbReference type="InterPro" id="IPR013783">
    <property type="entry name" value="Ig-like_fold"/>
</dbReference>